<dbReference type="InterPro" id="IPR000374">
    <property type="entry name" value="PC_trans"/>
</dbReference>
<comment type="pathway">
    <text evidence="4">Lipid metabolism.</text>
</comment>
<evidence type="ECO:0000313" key="20">
    <source>
        <dbReference type="EMBL" id="EKE43617.1"/>
    </source>
</evidence>
<dbReference type="Proteomes" id="UP000006765">
    <property type="component" value="Unassembled WGS sequence"/>
</dbReference>
<evidence type="ECO:0000256" key="10">
    <source>
        <dbReference type="ARBA" id="ARBA00022679"/>
    </source>
</evidence>
<feature type="transmembrane region" description="Helical" evidence="19">
    <location>
        <begin position="103"/>
        <end position="123"/>
    </location>
</feature>
<evidence type="ECO:0000256" key="5">
    <source>
        <dbReference type="ARBA" id="ARBA00010185"/>
    </source>
</evidence>
<comment type="subcellular location">
    <subcellularLocation>
        <location evidence="2">Cell membrane</location>
        <topology evidence="2">Multi-pass membrane protein</topology>
    </subcellularLocation>
</comment>
<evidence type="ECO:0000256" key="11">
    <source>
        <dbReference type="ARBA" id="ARBA00022692"/>
    </source>
</evidence>
<evidence type="ECO:0000256" key="12">
    <source>
        <dbReference type="ARBA" id="ARBA00022695"/>
    </source>
</evidence>
<evidence type="ECO:0000256" key="14">
    <source>
        <dbReference type="ARBA" id="ARBA00023098"/>
    </source>
</evidence>
<evidence type="ECO:0000256" key="3">
    <source>
        <dbReference type="ARBA" id="ARBA00005119"/>
    </source>
</evidence>
<evidence type="ECO:0000256" key="6">
    <source>
        <dbReference type="ARBA" id="ARBA00012487"/>
    </source>
</evidence>
<dbReference type="PANTHER" id="PTHR46382:SF1">
    <property type="entry name" value="PHOSPHATIDATE CYTIDYLYLTRANSFERASE"/>
    <property type="match status" value="1"/>
</dbReference>
<reference evidence="20 21" key="1">
    <citation type="journal article" date="2012" name="J. Bacteriol.">
        <title>Draft Genome Sequence of Oceaniovalibus guishaninsula JLT2003T.</title>
        <authorList>
            <person name="Tang K."/>
            <person name="Liu K."/>
            <person name="Jiao N."/>
        </authorList>
    </citation>
    <scope>NUCLEOTIDE SEQUENCE [LARGE SCALE GENOMIC DNA]</scope>
    <source>
        <strain evidence="20 21">JLT2003</strain>
    </source>
</reference>
<feature type="transmembrane region" description="Helical" evidence="19">
    <location>
        <begin position="20"/>
        <end position="49"/>
    </location>
</feature>
<accession>K2HAG0</accession>
<evidence type="ECO:0000256" key="2">
    <source>
        <dbReference type="ARBA" id="ARBA00004651"/>
    </source>
</evidence>
<evidence type="ECO:0000256" key="1">
    <source>
        <dbReference type="ARBA" id="ARBA00001698"/>
    </source>
</evidence>
<dbReference type="PANTHER" id="PTHR46382">
    <property type="entry name" value="PHOSPHATIDATE CYTIDYLYLTRANSFERASE"/>
    <property type="match status" value="1"/>
</dbReference>
<evidence type="ECO:0000256" key="9">
    <source>
        <dbReference type="ARBA" id="ARBA00022516"/>
    </source>
</evidence>
<protein>
    <recommendedName>
        <fullName evidence="7 18">Phosphatidate cytidylyltransferase</fullName>
        <ecNumber evidence="6 18">2.7.7.41</ecNumber>
    </recommendedName>
</protein>
<dbReference type="UniPathway" id="UPA00557">
    <property type="reaction ID" value="UER00614"/>
</dbReference>
<dbReference type="PROSITE" id="PS01315">
    <property type="entry name" value="CDS"/>
    <property type="match status" value="1"/>
</dbReference>
<evidence type="ECO:0000313" key="21">
    <source>
        <dbReference type="Proteomes" id="UP000006765"/>
    </source>
</evidence>
<dbReference type="EC" id="2.7.7.41" evidence="6 18"/>
<feature type="transmembrane region" description="Helical" evidence="19">
    <location>
        <begin position="61"/>
        <end position="83"/>
    </location>
</feature>
<dbReference type="EMBL" id="AMGO01000052">
    <property type="protein sequence ID" value="EKE43617.1"/>
    <property type="molecule type" value="Genomic_DNA"/>
</dbReference>
<evidence type="ECO:0000256" key="19">
    <source>
        <dbReference type="SAM" id="Phobius"/>
    </source>
</evidence>
<keyword evidence="14" id="KW-0443">Lipid metabolism</keyword>
<dbReference type="RefSeq" id="WP_007427501.1">
    <property type="nucleotide sequence ID" value="NZ_AMGO01000052.1"/>
</dbReference>
<dbReference type="eggNOG" id="COG0575">
    <property type="taxonomic scope" value="Bacteria"/>
</dbReference>
<proteinExistence type="inferred from homology"/>
<feature type="transmembrane region" description="Helical" evidence="19">
    <location>
        <begin position="130"/>
        <end position="147"/>
    </location>
</feature>
<dbReference type="AlphaFoldDB" id="K2HAG0"/>
<comment type="catalytic activity">
    <reaction evidence="1 18">
        <text>a 1,2-diacyl-sn-glycero-3-phosphate + CTP + H(+) = a CDP-1,2-diacyl-sn-glycerol + diphosphate</text>
        <dbReference type="Rhea" id="RHEA:16229"/>
        <dbReference type="ChEBI" id="CHEBI:15378"/>
        <dbReference type="ChEBI" id="CHEBI:33019"/>
        <dbReference type="ChEBI" id="CHEBI:37563"/>
        <dbReference type="ChEBI" id="CHEBI:58332"/>
        <dbReference type="ChEBI" id="CHEBI:58608"/>
        <dbReference type="EC" id="2.7.7.41"/>
    </reaction>
</comment>
<dbReference type="GO" id="GO:0016024">
    <property type="term" value="P:CDP-diacylglycerol biosynthetic process"/>
    <property type="evidence" value="ECO:0007669"/>
    <property type="project" value="UniProtKB-UniPathway"/>
</dbReference>
<keyword evidence="12 18" id="KW-0548">Nucleotidyltransferase</keyword>
<keyword evidence="15 19" id="KW-0472">Membrane</keyword>
<keyword evidence="13 19" id="KW-1133">Transmembrane helix</keyword>
<dbReference type="GO" id="GO:0005886">
    <property type="term" value="C:plasma membrane"/>
    <property type="evidence" value="ECO:0007669"/>
    <property type="project" value="UniProtKB-SubCell"/>
</dbReference>
<comment type="similarity">
    <text evidence="5 18">Belongs to the CDS family.</text>
</comment>
<keyword evidence="16" id="KW-0594">Phospholipid biosynthesis</keyword>
<evidence type="ECO:0000256" key="13">
    <source>
        <dbReference type="ARBA" id="ARBA00022989"/>
    </source>
</evidence>
<keyword evidence="10 18" id="KW-0808">Transferase</keyword>
<evidence type="ECO:0000256" key="17">
    <source>
        <dbReference type="ARBA" id="ARBA00023264"/>
    </source>
</evidence>
<evidence type="ECO:0000256" key="15">
    <source>
        <dbReference type="ARBA" id="ARBA00023136"/>
    </source>
</evidence>
<evidence type="ECO:0000256" key="4">
    <source>
        <dbReference type="ARBA" id="ARBA00005189"/>
    </source>
</evidence>
<dbReference type="PATRIC" id="fig|1231392.3.peg.2362"/>
<comment type="caution">
    <text evidence="20">The sequence shown here is derived from an EMBL/GenBank/DDBJ whole genome shotgun (WGS) entry which is preliminary data.</text>
</comment>
<dbReference type="GO" id="GO:0004605">
    <property type="term" value="F:phosphatidate cytidylyltransferase activity"/>
    <property type="evidence" value="ECO:0007669"/>
    <property type="project" value="UniProtKB-EC"/>
</dbReference>
<keyword evidence="17" id="KW-1208">Phospholipid metabolism</keyword>
<keyword evidence="11 18" id="KW-0812">Transmembrane</keyword>
<comment type="pathway">
    <text evidence="3 18">Phospholipid metabolism; CDP-diacylglycerol biosynthesis; CDP-diacylglycerol from sn-glycerol 3-phosphate: step 3/3.</text>
</comment>
<dbReference type="Pfam" id="PF01148">
    <property type="entry name" value="CTP_transf_1"/>
    <property type="match status" value="1"/>
</dbReference>
<evidence type="ECO:0000256" key="8">
    <source>
        <dbReference type="ARBA" id="ARBA00022475"/>
    </source>
</evidence>
<dbReference type="STRING" id="1231392.OCGS_2349"/>
<name>K2HAG0_9RHOB</name>
<evidence type="ECO:0000256" key="7">
    <source>
        <dbReference type="ARBA" id="ARBA00019373"/>
    </source>
</evidence>
<keyword evidence="21" id="KW-1185">Reference proteome</keyword>
<organism evidence="20 21">
    <name type="scientific">Oceaniovalibus guishaninsula JLT2003</name>
    <dbReference type="NCBI Taxonomy" id="1231392"/>
    <lineage>
        <taxon>Bacteria</taxon>
        <taxon>Pseudomonadati</taxon>
        <taxon>Pseudomonadota</taxon>
        <taxon>Alphaproteobacteria</taxon>
        <taxon>Rhodobacterales</taxon>
        <taxon>Roseobacteraceae</taxon>
        <taxon>Oceaniovalibus</taxon>
    </lineage>
</organism>
<keyword evidence="9" id="KW-0444">Lipid biosynthesis</keyword>
<gene>
    <name evidence="20" type="ORF">OCGS_2349</name>
</gene>
<feature type="transmembrane region" description="Helical" evidence="19">
    <location>
        <begin position="167"/>
        <end position="187"/>
    </location>
</feature>
<evidence type="ECO:0000256" key="18">
    <source>
        <dbReference type="RuleBase" id="RU003938"/>
    </source>
</evidence>
<evidence type="ECO:0000256" key="16">
    <source>
        <dbReference type="ARBA" id="ARBA00023209"/>
    </source>
</evidence>
<sequence length="262" mass="27234">MSAPAGRWADLGPRMGVGAIVAVIGLLGVWLGGIVFIVLTVAISAVMVWELVRMLDRAAPAIALAGGAGAALAIAEILPPGYALPLLIAPSFVGFGQLNRHRATFAIFTAAILLAGFGLFTLRDRFGFEWMLWLAAVVIVTDVAGYFAGRFIGGPKFWPRVSPKKTWAGTIAGWVGAAVVGGIFIGITGANGQLVGVSIALSMASQFGDIAESAVKRRMGVKDSSSLLPGHGGLFDRFDGMLGASVFLLMVQQIVNFPPGLP</sequence>
<keyword evidence="8" id="KW-1003">Cell membrane</keyword>